<dbReference type="InterPro" id="IPR050651">
    <property type="entry name" value="Plant_Cytochrome_P450_Monoox"/>
</dbReference>
<dbReference type="SUPFAM" id="SSF48264">
    <property type="entry name" value="Cytochrome P450"/>
    <property type="match status" value="1"/>
</dbReference>
<evidence type="ECO:0000256" key="2">
    <source>
        <dbReference type="ARBA" id="ARBA00022723"/>
    </source>
</evidence>
<proteinExistence type="predicted"/>
<dbReference type="GO" id="GO:0020037">
    <property type="term" value="F:heme binding"/>
    <property type="evidence" value="ECO:0007669"/>
    <property type="project" value="InterPro"/>
</dbReference>
<accession>A0AAD8KGF8</accession>
<keyword evidence="4 6" id="KW-0408">Iron</keyword>
<dbReference type="PRINTS" id="PR00463">
    <property type="entry name" value="EP450I"/>
</dbReference>
<evidence type="ECO:0000313" key="8">
    <source>
        <dbReference type="Proteomes" id="UP001229421"/>
    </source>
</evidence>
<keyword evidence="2 6" id="KW-0479">Metal-binding</keyword>
<gene>
    <name evidence="7" type="ORF">QVD17_25196</name>
</gene>
<evidence type="ECO:0000256" key="6">
    <source>
        <dbReference type="PIRSR" id="PIRSR602401-1"/>
    </source>
</evidence>
<dbReference type="Gene3D" id="1.10.630.10">
    <property type="entry name" value="Cytochrome P450"/>
    <property type="match status" value="1"/>
</dbReference>
<evidence type="ECO:0000256" key="4">
    <source>
        <dbReference type="ARBA" id="ARBA00023004"/>
    </source>
</evidence>
<evidence type="ECO:0000313" key="7">
    <source>
        <dbReference type="EMBL" id="KAK1422229.1"/>
    </source>
</evidence>
<evidence type="ECO:0000256" key="5">
    <source>
        <dbReference type="ARBA" id="ARBA00023033"/>
    </source>
</evidence>
<dbReference type="InterPro" id="IPR002401">
    <property type="entry name" value="Cyt_P450_E_grp-I"/>
</dbReference>
<dbReference type="Proteomes" id="UP001229421">
    <property type="component" value="Unassembled WGS sequence"/>
</dbReference>
<dbReference type="GO" id="GO:0004497">
    <property type="term" value="F:monooxygenase activity"/>
    <property type="evidence" value="ECO:0007669"/>
    <property type="project" value="UniProtKB-KW"/>
</dbReference>
<evidence type="ECO:0008006" key="9">
    <source>
        <dbReference type="Google" id="ProtNLM"/>
    </source>
</evidence>
<comment type="caution">
    <text evidence="7">The sequence shown here is derived from an EMBL/GenBank/DDBJ whole genome shotgun (WGS) entry which is preliminary data.</text>
</comment>
<dbReference type="Pfam" id="PF00067">
    <property type="entry name" value="p450"/>
    <property type="match status" value="1"/>
</dbReference>
<keyword evidence="8" id="KW-1185">Reference proteome</keyword>
<dbReference type="PANTHER" id="PTHR47947:SF43">
    <property type="entry name" value="CYTOCHROME P450-RELATED"/>
    <property type="match status" value="1"/>
</dbReference>
<name>A0AAD8KGF8_TARER</name>
<protein>
    <recommendedName>
        <fullName evidence="9">Cytochrome P450</fullName>
    </recommendedName>
</protein>
<feature type="binding site" description="axial binding residue" evidence="6">
    <location>
        <position position="68"/>
    </location>
    <ligand>
        <name>heme</name>
        <dbReference type="ChEBI" id="CHEBI:30413"/>
    </ligand>
    <ligandPart>
        <name>Fe</name>
        <dbReference type="ChEBI" id="CHEBI:18248"/>
    </ligandPart>
</feature>
<dbReference type="PANTHER" id="PTHR47947">
    <property type="entry name" value="CYTOCHROME P450 82C3-RELATED"/>
    <property type="match status" value="1"/>
</dbReference>
<keyword evidence="3" id="KW-0560">Oxidoreductase</keyword>
<comment type="cofactor">
    <cofactor evidence="6">
        <name>heme</name>
        <dbReference type="ChEBI" id="CHEBI:30413"/>
    </cofactor>
</comment>
<evidence type="ECO:0000256" key="1">
    <source>
        <dbReference type="ARBA" id="ARBA00022617"/>
    </source>
</evidence>
<dbReference type="GO" id="GO:0005506">
    <property type="term" value="F:iron ion binding"/>
    <property type="evidence" value="ECO:0007669"/>
    <property type="project" value="InterPro"/>
</dbReference>
<dbReference type="InterPro" id="IPR036396">
    <property type="entry name" value="Cyt_P450_sf"/>
</dbReference>
<sequence length="81" mass="9463">MDDCIVSGYNVPKGTRLLVNLWKIQRDPSIWSNPEEFKPERFLKSQNDIDLKGKHFELLPFGTGRRMCHDVIFALQNKSRS</sequence>
<dbReference type="AlphaFoldDB" id="A0AAD8KGF8"/>
<dbReference type="EMBL" id="JAUHHV010000006">
    <property type="protein sequence ID" value="KAK1422229.1"/>
    <property type="molecule type" value="Genomic_DNA"/>
</dbReference>
<organism evidence="7 8">
    <name type="scientific">Tagetes erecta</name>
    <name type="common">African marigold</name>
    <dbReference type="NCBI Taxonomy" id="13708"/>
    <lineage>
        <taxon>Eukaryota</taxon>
        <taxon>Viridiplantae</taxon>
        <taxon>Streptophyta</taxon>
        <taxon>Embryophyta</taxon>
        <taxon>Tracheophyta</taxon>
        <taxon>Spermatophyta</taxon>
        <taxon>Magnoliopsida</taxon>
        <taxon>eudicotyledons</taxon>
        <taxon>Gunneridae</taxon>
        <taxon>Pentapetalae</taxon>
        <taxon>asterids</taxon>
        <taxon>campanulids</taxon>
        <taxon>Asterales</taxon>
        <taxon>Asteraceae</taxon>
        <taxon>Asteroideae</taxon>
        <taxon>Heliantheae alliance</taxon>
        <taxon>Tageteae</taxon>
        <taxon>Tagetes</taxon>
    </lineage>
</organism>
<evidence type="ECO:0000256" key="3">
    <source>
        <dbReference type="ARBA" id="ARBA00023002"/>
    </source>
</evidence>
<dbReference type="InterPro" id="IPR001128">
    <property type="entry name" value="Cyt_P450"/>
</dbReference>
<reference evidence="7" key="1">
    <citation type="journal article" date="2023" name="bioRxiv">
        <title>Improved chromosome-level genome assembly for marigold (Tagetes erecta).</title>
        <authorList>
            <person name="Jiang F."/>
            <person name="Yuan L."/>
            <person name="Wang S."/>
            <person name="Wang H."/>
            <person name="Xu D."/>
            <person name="Wang A."/>
            <person name="Fan W."/>
        </authorList>
    </citation>
    <scope>NUCLEOTIDE SEQUENCE</scope>
    <source>
        <strain evidence="7">WSJ</strain>
        <tissue evidence="7">Leaf</tissue>
    </source>
</reference>
<keyword evidence="5" id="KW-0503">Monooxygenase</keyword>
<keyword evidence="1 6" id="KW-0349">Heme</keyword>
<dbReference type="GO" id="GO:0016705">
    <property type="term" value="F:oxidoreductase activity, acting on paired donors, with incorporation or reduction of molecular oxygen"/>
    <property type="evidence" value="ECO:0007669"/>
    <property type="project" value="InterPro"/>
</dbReference>